<dbReference type="AlphaFoldDB" id="A0A516SKN4"/>
<sequence length="193" mass="21484">MKFLFDLLPIIVFVAGYSSGLSFPEYGINKPIEFATALTMAAALAQVAWLKLRGKPVETMQWVSLGLIVVFGGATLLLHNPNFIFWKTSALDVALAGGMLISRYVMKKPPLALLMGKELDLPTRTWDTLMWAWVLFFLFMAVLNLWVAYVLGEAIWVKFKLIGGLGLPFVFAICQGIWLMRQIPAGDGPKKET</sequence>
<evidence type="ECO:0000256" key="4">
    <source>
        <dbReference type="ARBA" id="ARBA00023136"/>
    </source>
</evidence>
<keyword evidence="5" id="KW-0997">Cell inner membrane</keyword>
<dbReference type="PANTHER" id="PTHR36917">
    <property type="entry name" value="INTRACELLULAR SEPTATION PROTEIN A-RELATED"/>
    <property type="match status" value="1"/>
</dbReference>
<keyword evidence="3 5" id="KW-1133">Transmembrane helix</keyword>
<dbReference type="Proteomes" id="UP000317550">
    <property type="component" value="Chromosome"/>
</dbReference>
<dbReference type="PANTHER" id="PTHR36917:SF1">
    <property type="entry name" value="INNER MEMBRANE-SPANNING PROTEIN YCIB"/>
    <property type="match status" value="1"/>
</dbReference>
<keyword evidence="2 5" id="KW-0812">Transmembrane</keyword>
<evidence type="ECO:0000313" key="6">
    <source>
        <dbReference type="EMBL" id="QDQ28683.1"/>
    </source>
</evidence>
<feature type="transmembrane region" description="Helical" evidence="5">
    <location>
        <begin position="161"/>
        <end position="180"/>
    </location>
</feature>
<dbReference type="HAMAP" id="MF_00189">
    <property type="entry name" value="YciB"/>
    <property type="match status" value="1"/>
</dbReference>
<keyword evidence="7" id="KW-1185">Reference proteome</keyword>
<dbReference type="GO" id="GO:0005886">
    <property type="term" value="C:plasma membrane"/>
    <property type="evidence" value="ECO:0007669"/>
    <property type="project" value="UniProtKB-SubCell"/>
</dbReference>
<proteinExistence type="inferred from homology"/>
<feature type="transmembrane region" description="Helical" evidence="5">
    <location>
        <begin position="84"/>
        <end position="105"/>
    </location>
</feature>
<reference evidence="7" key="1">
    <citation type="submission" date="2019-07" db="EMBL/GenBank/DDBJ databases">
        <title>Chitinimonas sp. nov., isolated from Ny-Alesund, arctica soil.</title>
        <authorList>
            <person name="Xu Q."/>
            <person name="Peng F."/>
        </authorList>
    </citation>
    <scope>NUCLEOTIDE SEQUENCE [LARGE SCALE GENOMIC DNA]</scope>
    <source>
        <strain evidence="7">R3-44</strain>
    </source>
</reference>
<dbReference type="Pfam" id="PF04279">
    <property type="entry name" value="IspA"/>
    <property type="match status" value="1"/>
</dbReference>
<comment type="subcellular location">
    <subcellularLocation>
        <location evidence="5">Cell inner membrane</location>
        <topology evidence="5">Multi-pass membrane protein</topology>
    </subcellularLocation>
</comment>
<dbReference type="KEGG" id="cari:FNU76_21275"/>
<keyword evidence="1 5" id="KW-1003">Cell membrane</keyword>
<protein>
    <recommendedName>
        <fullName evidence="5">Inner membrane-spanning protein YciB</fullName>
    </recommendedName>
</protein>
<comment type="similarity">
    <text evidence="5">Belongs to the YciB family.</text>
</comment>
<name>A0A516SKN4_9NEIS</name>
<feature type="transmembrane region" description="Helical" evidence="5">
    <location>
        <begin position="62"/>
        <end position="78"/>
    </location>
</feature>
<organism evidence="6 7">
    <name type="scientific">Chitinimonas arctica</name>
    <dbReference type="NCBI Taxonomy" id="2594795"/>
    <lineage>
        <taxon>Bacteria</taxon>
        <taxon>Pseudomonadati</taxon>
        <taxon>Pseudomonadota</taxon>
        <taxon>Betaproteobacteria</taxon>
        <taxon>Neisseriales</taxon>
        <taxon>Chitinibacteraceae</taxon>
        <taxon>Chitinimonas</taxon>
    </lineage>
</organism>
<evidence type="ECO:0000256" key="1">
    <source>
        <dbReference type="ARBA" id="ARBA00022475"/>
    </source>
</evidence>
<gene>
    <name evidence="5" type="primary">yciB</name>
    <name evidence="6" type="ORF">FNU76_21275</name>
</gene>
<comment type="caution">
    <text evidence="5">Lacks conserved residue(s) required for the propagation of feature annotation.</text>
</comment>
<dbReference type="OrthoDB" id="9788219at2"/>
<keyword evidence="4 5" id="KW-0472">Membrane</keyword>
<feature type="transmembrane region" description="Helical" evidence="5">
    <location>
        <begin position="126"/>
        <end position="149"/>
    </location>
</feature>
<dbReference type="RefSeq" id="WP_144280066.1">
    <property type="nucleotide sequence ID" value="NZ_CP041730.1"/>
</dbReference>
<comment type="function">
    <text evidence="5">Plays a role in cell envelope biogenesis, maintenance of cell envelope integrity and membrane homeostasis.</text>
</comment>
<dbReference type="InterPro" id="IPR006008">
    <property type="entry name" value="YciB"/>
</dbReference>
<dbReference type="NCBIfam" id="NF001325">
    <property type="entry name" value="PRK00259.1-3"/>
    <property type="match status" value="1"/>
</dbReference>
<evidence type="ECO:0000256" key="3">
    <source>
        <dbReference type="ARBA" id="ARBA00022989"/>
    </source>
</evidence>
<dbReference type="EMBL" id="CP041730">
    <property type="protein sequence ID" value="QDQ28683.1"/>
    <property type="molecule type" value="Genomic_DNA"/>
</dbReference>
<evidence type="ECO:0000256" key="5">
    <source>
        <dbReference type="HAMAP-Rule" id="MF_00189"/>
    </source>
</evidence>
<evidence type="ECO:0000313" key="7">
    <source>
        <dbReference type="Proteomes" id="UP000317550"/>
    </source>
</evidence>
<accession>A0A516SKN4</accession>
<evidence type="ECO:0000256" key="2">
    <source>
        <dbReference type="ARBA" id="ARBA00022692"/>
    </source>
</evidence>